<comment type="caution">
    <text evidence="7">The sequence shown here is derived from an EMBL/GenBank/DDBJ whole genome shotgun (WGS) entry which is preliminary data.</text>
</comment>
<feature type="compositionally biased region" description="Basic and acidic residues" evidence="5">
    <location>
        <begin position="332"/>
        <end position="353"/>
    </location>
</feature>
<keyword evidence="3 4" id="KW-0175">Coiled coil</keyword>
<feature type="compositionally biased region" description="Basic and acidic residues" evidence="5">
    <location>
        <begin position="204"/>
        <end position="224"/>
    </location>
</feature>
<evidence type="ECO:0000256" key="3">
    <source>
        <dbReference type="ARBA" id="ARBA00023054"/>
    </source>
</evidence>
<evidence type="ECO:0000256" key="5">
    <source>
        <dbReference type="SAM" id="MobiDB-lite"/>
    </source>
</evidence>
<dbReference type="GO" id="GO:0006334">
    <property type="term" value="P:nucleosome assembly"/>
    <property type="evidence" value="ECO:0007669"/>
    <property type="project" value="TreeGrafter"/>
</dbReference>
<dbReference type="PANTHER" id="PTHR22691:SF8">
    <property type="entry name" value="PROTEIN SPT2 HOMOLOG"/>
    <property type="match status" value="1"/>
</dbReference>
<dbReference type="SMART" id="SM00784">
    <property type="entry name" value="SPT2"/>
    <property type="match status" value="1"/>
</dbReference>
<protein>
    <recommendedName>
        <fullName evidence="2">Protein SPT2 homolog</fullName>
    </recommendedName>
</protein>
<dbReference type="InterPro" id="IPR054552">
    <property type="entry name" value="SPT2_N"/>
</dbReference>
<dbReference type="PANTHER" id="PTHR22691">
    <property type="entry name" value="YEAST SPT2-RELATED"/>
    <property type="match status" value="1"/>
</dbReference>
<feature type="coiled-coil region" evidence="4">
    <location>
        <begin position="486"/>
        <end position="513"/>
    </location>
</feature>
<name>A0AA88HSH8_ARTSF</name>
<dbReference type="GO" id="GO:0006360">
    <property type="term" value="P:transcription by RNA polymerase I"/>
    <property type="evidence" value="ECO:0007669"/>
    <property type="project" value="TreeGrafter"/>
</dbReference>
<dbReference type="Pfam" id="PF22878">
    <property type="entry name" value="SPT2_N"/>
    <property type="match status" value="1"/>
</dbReference>
<feature type="region of interest" description="Disordered" evidence="5">
    <location>
        <begin position="142"/>
        <end position="230"/>
    </location>
</feature>
<dbReference type="Proteomes" id="UP001187531">
    <property type="component" value="Unassembled WGS sequence"/>
</dbReference>
<evidence type="ECO:0000313" key="8">
    <source>
        <dbReference type="Proteomes" id="UP001187531"/>
    </source>
</evidence>
<keyword evidence="8" id="KW-1185">Reference proteome</keyword>
<feature type="compositionally biased region" description="Basic and acidic residues" evidence="5">
    <location>
        <begin position="361"/>
        <end position="381"/>
    </location>
</feature>
<dbReference type="AlphaFoldDB" id="A0AA88HSH8"/>
<dbReference type="GO" id="GO:0042393">
    <property type="term" value="F:histone binding"/>
    <property type="evidence" value="ECO:0007669"/>
    <property type="project" value="TreeGrafter"/>
</dbReference>
<dbReference type="GO" id="GO:0003677">
    <property type="term" value="F:DNA binding"/>
    <property type="evidence" value="ECO:0007669"/>
    <property type="project" value="TreeGrafter"/>
</dbReference>
<organism evidence="7 8">
    <name type="scientific">Artemia franciscana</name>
    <name type="common">Brine shrimp</name>
    <name type="synonym">Artemia sanfranciscana</name>
    <dbReference type="NCBI Taxonomy" id="6661"/>
    <lineage>
        <taxon>Eukaryota</taxon>
        <taxon>Metazoa</taxon>
        <taxon>Ecdysozoa</taxon>
        <taxon>Arthropoda</taxon>
        <taxon>Crustacea</taxon>
        <taxon>Branchiopoda</taxon>
        <taxon>Anostraca</taxon>
        <taxon>Artemiidae</taxon>
        <taxon>Artemia</taxon>
    </lineage>
</organism>
<feature type="region of interest" description="Disordered" evidence="5">
    <location>
        <begin position="74"/>
        <end position="129"/>
    </location>
</feature>
<feature type="domain" description="SPT2 homolog N-terminal" evidence="6">
    <location>
        <begin position="1"/>
        <end position="93"/>
    </location>
</feature>
<evidence type="ECO:0000313" key="7">
    <source>
        <dbReference type="EMBL" id="KAK2714363.1"/>
    </source>
</evidence>
<accession>A0AA88HSH8</accession>
<proteinExistence type="inferred from homology"/>
<evidence type="ECO:0000256" key="2">
    <source>
        <dbReference type="ARBA" id="ARBA00013786"/>
    </source>
</evidence>
<feature type="region of interest" description="Disordered" evidence="5">
    <location>
        <begin position="245"/>
        <end position="451"/>
    </location>
</feature>
<dbReference type="GO" id="GO:0005730">
    <property type="term" value="C:nucleolus"/>
    <property type="evidence" value="ECO:0007669"/>
    <property type="project" value="TreeGrafter"/>
</dbReference>
<feature type="compositionally biased region" description="Basic and acidic residues" evidence="5">
    <location>
        <begin position="406"/>
        <end position="415"/>
    </location>
</feature>
<sequence>MDFIGILQQAQDIQRETKNVTPVRRYSTALPAPKKMPKPIVKTEALKKYFEKKEQEEKEKLAEKLEKKANLLELRSQDKKSNRRVQAMLKRTKAASKAVLEGGADSEEELPDSSTYQPDEDDYGYVSQTASEMHKKLLSKYNMTNVERHVIKPKNDGDLERVKRRVNDSLSKEMEEEAIPGRRRRKKKSQDATSEPEPVAIKENQTRVEKEKPKKEKTEKDKNVIVRPKVTQPTMSFQDIIKLAQVKQFEPIKAEPKKPVKDAEFERPMTEKEKKEYLAERDRKLRREGKLPPIPKVEKKPEIKTEDMPSAQDESKKSSSTANIKPQPSSKVKVDLPKDKEKLSTPRLKEEKSVPAPSSVRPKEIPPKDLAPKQFHPRDLAPKQFPPKDLIKKPSANPSSSQKQRMNRDYRDNSSSRKPAKRQRFVESDEEYDSELDDFIDDEPVGEESAISREIQAIFGSRYRRYEPEDDDSDECMEVGFGQVEKEEMRSLRAGIKEDLEDIERELMMKKKKSVPQKRR</sequence>
<dbReference type="InterPro" id="IPR013256">
    <property type="entry name" value="Chromatin_SPT2"/>
</dbReference>
<dbReference type="Pfam" id="PF08243">
    <property type="entry name" value="SPT2"/>
    <property type="match status" value="1"/>
</dbReference>
<feature type="compositionally biased region" description="Basic and acidic residues" evidence="5">
    <location>
        <begin position="250"/>
        <end position="317"/>
    </location>
</feature>
<comment type="similarity">
    <text evidence="1">Belongs to the SPT2 family.</text>
</comment>
<feature type="compositionally biased region" description="Basic and acidic residues" evidence="5">
    <location>
        <begin position="146"/>
        <end position="173"/>
    </location>
</feature>
<reference evidence="7" key="1">
    <citation type="submission" date="2023-07" db="EMBL/GenBank/DDBJ databases">
        <title>Chromosome-level genome assembly of Artemia franciscana.</title>
        <authorList>
            <person name="Jo E."/>
        </authorList>
    </citation>
    <scope>NUCLEOTIDE SEQUENCE</scope>
    <source>
        <tissue evidence="7">Whole body</tissue>
    </source>
</reference>
<feature type="compositionally biased region" description="Polar residues" evidence="5">
    <location>
        <begin position="318"/>
        <end position="330"/>
    </location>
</feature>
<gene>
    <name evidence="7" type="ORF">QYM36_008808</name>
</gene>
<feature type="compositionally biased region" description="Acidic residues" evidence="5">
    <location>
        <begin position="428"/>
        <end position="446"/>
    </location>
</feature>
<evidence type="ECO:0000256" key="4">
    <source>
        <dbReference type="SAM" id="Coils"/>
    </source>
</evidence>
<evidence type="ECO:0000256" key="1">
    <source>
        <dbReference type="ARBA" id="ARBA00006461"/>
    </source>
</evidence>
<evidence type="ECO:0000259" key="6">
    <source>
        <dbReference type="Pfam" id="PF22878"/>
    </source>
</evidence>
<dbReference type="EMBL" id="JAVRJZ010000013">
    <property type="protein sequence ID" value="KAK2714363.1"/>
    <property type="molecule type" value="Genomic_DNA"/>
</dbReference>